<reference evidence="8 10" key="2">
    <citation type="submission" date="2019-12" db="EMBL/GenBank/DDBJ databases">
        <title>Whole-genome sequencing of Allorhizobium vitis.</title>
        <authorList>
            <person name="Gan H.M."/>
            <person name="Szegedi E."/>
            <person name="Burr T."/>
            <person name="Savka M.A."/>
        </authorList>
    </citation>
    <scope>NUCLEOTIDE SEQUENCE [LARGE SCALE GENOMIC DNA]</scope>
    <source>
        <strain evidence="8 10">CG516</strain>
    </source>
</reference>
<comment type="subcellular location">
    <subcellularLocation>
        <location evidence="1">Cell inner membrane</location>
        <topology evidence="1">Peripheral membrane protein</topology>
    </subcellularLocation>
</comment>
<evidence type="ECO:0000313" key="9">
    <source>
        <dbReference type="Proteomes" id="UP000436911"/>
    </source>
</evidence>
<dbReference type="GO" id="GO:0016887">
    <property type="term" value="F:ATP hydrolysis activity"/>
    <property type="evidence" value="ECO:0007669"/>
    <property type="project" value="InterPro"/>
</dbReference>
<organism evidence="7 9">
    <name type="scientific">Agrobacterium vitis</name>
    <name type="common">Rhizobium vitis</name>
    <dbReference type="NCBI Taxonomy" id="373"/>
    <lineage>
        <taxon>Bacteria</taxon>
        <taxon>Pseudomonadati</taxon>
        <taxon>Pseudomonadota</taxon>
        <taxon>Alphaproteobacteria</taxon>
        <taxon>Hyphomicrobiales</taxon>
        <taxon>Rhizobiaceae</taxon>
        <taxon>Rhizobium/Agrobacterium group</taxon>
        <taxon>Agrobacterium</taxon>
    </lineage>
</organism>
<keyword evidence="5 7" id="KW-0067">ATP-binding</keyword>
<dbReference type="InterPro" id="IPR003439">
    <property type="entry name" value="ABC_transporter-like_ATP-bd"/>
</dbReference>
<evidence type="ECO:0000259" key="6">
    <source>
        <dbReference type="PROSITE" id="PS50893"/>
    </source>
</evidence>
<comment type="caution">
    <text evidence="7">The sequence shown here is derived from an EMBL/GenBank/DDBJ whole genome shotgun (WGS) entry which is preliminary data.</text>
</comment>
<dbReference type="Proteomes" id="UP000436911">
    <property type="component" value="Unassembled WGS sequence"/>
</dbReference>
<reference evidence="7 9" key="1">
    <citation type="submission" date="2018-08" db="EMBL/GenBank/DDBJ databases">
        <title>Genome sequencing of Agrobacterium vitis strain ICMP 10754.</title>
        <authorList>
            <person name="Visnovsky S.B."/>
            <person name="Pitman A.R."/>
        </authorList>
    </citation>
    <scope>NUCLEOTIDE SEQUENCE [LARGE SCALE GENOMIC DNA]</scope>
    <source>
        <strain evidence="7 9">ICMP 10754</strain>
    </source>
</reference>
<dbReference type="SUPFAM" id="SSF52540">
    <property type="entry name" value="P-loop containing nucleoside triphosphate hydrolases"/>
    <property type="match status" value="1"/>
</dbReference>
<protein>
    <submittedName>
        <fullName evidence="7">ABC transporter ATP-binding protein</fullName>
    </submittedName>
    <submittedName>
        <fullName evidence="8">ATP-binding cassette domain-containing protein</fullName>
    </submittedName>
</protein>
<evidence type="ECO:0000313" key="8">
    <source>
        <dbReference type="EMBL" id="MUZ75994.1"/>
    </source>
</evidence>
<dbReference type="CDD" id="cd03257">
    <property type="entry name" value="ABC_NikE_OppD_transporters"/>
    <property type="match status" value="1"/>
</dbReference>
<sequence length="330" mass="36657">MKEHVMPDDPLLVVENLRKYFPIRQGFTREKIGDIKAVDDVSFSIHKGQTFGLVGESGCGKTTTGKSVLGINNPVEGKILYKGRDLARLSEREFQPYRRELQLIFQDPYGSLDPRQSAASILEEAIQSGGEGLGGEGLRARVHDLLDIVELGNAMGRRYPHEMSGGQRQRLGIARALACKPELIVCDEPVSALDVSIQAQIINLFKSIQKELGITYLFVAHDLAVVRHISHHIGVMYLGRLMEVTDAEKLYSDARHPYTKALLSAIPITDYYAEQKRERIVLRGEVPSPMNKPSGCPFHPRCAQATAECKEIVPELRSVGQNHTAACHHV</sequence>
<dbReference type="PANTHER" id="PTHR43776:SF7">
    <property type="entry name" value="D,D-DIPEPTIDE TRANSPORT ATP-BINDING PROTEIN DDPF-RELATED"/>
    <property type="match status" value="1"/>
</dbReference>
<keyword evidence="3" id="KW-0813">Transport</keyword>
<dbReference type="InterPro" id="IPR003593">
    <property type="entry name" value="AAA+_ATPase"/>
</dbReference>
<dbReference type="Pfam" id="PF08352">
    <property type="entry name" value="oligo_HPY"/>
    <property type="match status" value="1"/>
</dbReference>
<dbReference type="GO" id="GO:0055085">
    <property type="term" value="P:transmembrane transport"/>
    <property type="evidence" value="ECO:0007669"/>
    <property type="project" value="UniProtKB-ARBA"/>
</dbReference>
<evidence type="ECO:0000256" key="2">
    <source>
        <dbReference type="ARBA" id="ARBA00005417"/>
    </source>
</evidence>
<evidence type="ECO:0000256" key="1">
    <source>
        <dbReference type="ARBA" id="ARBA00004417"/>
    </source>
</evidence>
<evidence type="ECO:0000256" key="5">
    <source>
        <dbReference type="ARBA" id="ARBA00022840"/>
    </source>
</evidence>
<dbReference type="AlphaFoldDB" id="A0A368NNR7"/>
<dbReference type="OrthoDB" id="9815712at2"/>
<dbReference type="InterPro" id="IPR013563">
    <property type="entry name" value="Oligopep_ABC_C"/>
</dbReference>
<evidence type="ECO:0000313" key="10">
    <source>
        <dbReference type="Proteomes" id="UP000477951"/>
    </source>
</evidence>
<comment type="similarity">
    <text evidence="2">Belongs to the ABC transporter superfamily.</text>
</comment>
<accession>A0A368NNR7</accession>
<dbReference type="FunFam" id="3.40.50.300:FF:000016">
    <property type="entry name" value="Oligopeptide ABC transporter ATP-binding component"/>
    <property type="match status" value="1"/>
</dbReference>
<evidence type="ECO:0000256" key="3">
    <source>
        <dbReference type="ARBA" id="ARBA00022448"/>
    </source>
</evidence>
<dbReference type="InterPro" id="IPR027417">
    <property type="entry name" value="P-loop_NTPase"/>
</dbReference>
<dbReference type="InterPro" id="IPR050319">
    <property type="entry name" value="ABC_transp_ATP-bind"/>
</dbReference>
<feature type="domain" description="ABC transporter" evidence="6">
    <location>
        <begin position="12"/>
        <end position="263"/>
    </location>
</feature>
<dbReference type="InterPro" id="IPR017871">
    <property type="entry name" value="ABC_transporter-like_CS"/>
</dbReference>
<keyword evidence="4" id="KW-0547">Nucleotide-binding</keyword>
<dbReference type="GO" id="GO:0005524">
    <property type="term" value="F:ATP binding"/>
    <property type="evidence" value="ECO:0007669"/>
    <property type="project" value="UniProtKB-KW"/>
</dbReference>
<dbReference type="NCBIfam" id="TIGR01727">
    <property type="entry name" value="oligo_HPY"/>
    <property type="match status" value="1"/>
</dbReference>
<evidence type="ECO:0000256" key="4">
    <source>
        <dbReference type="ARBA" id="ARBA00022741"/>
    </source>
</evidence>
<dbReference type="Proteomes" id="UP000477951">
    <property type="component" value="Unassembled WGS sequence"/>
</dbReference>
<gene>
    <name evidence="7" type="ORF">DXT89_25975</name>
    <name evidence="8" type="ORF">GOZ90_25405</name>
</gene>
<dbReference type="PANTHER" id="PTHR43776">
    <property type="entry name" value="TRANSPORT ATP-BINDING PROTEIN"/>
    <property type="match status" value="1"/>
</dbReference>
<evidence type="ECO:0000313" key="7">
    <source>
        <dbReference type="EMBL" id="KAA3519335.1"/>
    </source>
</evidence>
<dbReference type="SMART" id="SM00382">
    <property type="entry name" value="AAA"/>
    <property type="match status" value="1"/>
</dbReference>
<dbReference type="Gene3D" id="3.40.50.300">
    <property type="entry name" value="P-loop containing nucleotide triphosphate hydrolases"/>
    <property type="match status" value="1"/>
</dbReference>
<dbReference type="EMBL" id="QUSG01000033">
    <property type="protein sequence ID" value="KAA3519335.1"/>
    <property type="molecule type" value="Genomic_DNA"/>
</dbReference>
<dbReference type="EMBL" id="WPHR01000043">
    <property type="protein sequence ID" value="MUZ75994.1"/>
    <property type="molecule type" value="Genomic_DNA"/>
</dbReference>
<dbReference type="GO" id="GO:0005886">
    <property type="term" value="C:plasma membrane"/>
    <property type="evidence" value="ECO:0007669"/>
    <property type="project" value="UniProtKB-SubCell"/>
</dbReference>
<dbReference type="PROSITE" id="PS00211">
    <property type="entry name" value="ABC_TRANSPORTER_1"/>
    <property type="match status" value="1"/>
</dbReference>
<proteinExistence type="inferred from homology"/>
<name>A0A368NNR7_AGRVI</name>
<dbReference type="Pfam" id="PF00005">
    <property type="entry name" value="ABC_tran"/>
    <property type="match status" value="1"/>
</dbReference>
<dbReference type="PROSITE" id="PS50893">
    <property type="entry name" value="ABC_TRANSPORTER_2"/>
    <property type="match status" value="1"/>
</dbReference>
<dbReference type="GO" id="GO:0015833">
    <property type="term" value="P:peptide transport"/>
    <property type="evidence" value="ECO:0007669"/>
    <property type="project" value="InterPro"/>
</dbReference>